<evidence type="ECO:0000256" key="8">
    <source>
        <dbReference type="ARBA" id="ARBA00022842"/>
    </source>
</evidence>
<comment type="similarity">
    <text evidence="3 10 13">Belongs to the IPP transferase family.</text>
</comment>
<feature type="binding site" evidence="10">
    <location>
        <begin position="16"/>
        <end position="23"/>
    </location>
    <ligand>
        <name>ATP</name>
        <dbReference type="ChEBI" id="CHEBI:30616"/>
    </ligand>
</feature>
<dbReference type="InterPro" id="IPR027417">
    <property type="entry name" value="P-loop_NTPase"/>
</dbReference>
<evidence type="ECO:0000313" key="14">
    <source>
        <dbReference type="EMBL" id="OWV34314.1"/>
    </source>
</evidence>
<dbReference type="NCBIfam" id="TIGR00174">
    <property type="entry name" value="miaA"/>
    <property type="match status" value="1"/>
</dbReference>
<accession>A0A219B803</accession>
<dbReference type="EMBL" id="NFZT01000001">
    <property type="protein sequence ID" value="OWV34314.1"/>
    <property type="molecule type" value="Genomic_DNA"/>
</dbReference>
<dbReference type="RefSeq" id="WP_088713014.1">
    <property type="nucleotide sequence ID" value="NZ_NFZT01000001.1"/>
</dbReference>
<dbReference type="InterPro" id="IPR039657">
    <property type="entry name" value="Dimethylallyltransferase"/>
</dbReference>
<evidence type="ECO:0000256" key="7">
    <source>
        <dbReference type="ARBA" id="ARBA00022840"/>
    </source>
</evidence>
<dbReference type="OrthoDB" id="9776390at2"/>
<dbReference type="SUPFAM" id="SSF52540">
    <property type="entry name" value="P-loop containing nucleoside triphosphate hydrolases"/>
    <property type="match status" value="1"/>
</dbReference>
<organism evidence="14 15">
    <name type="scientific">Pacificimonas flava</name>
    <dbReference type="NCBI Taxonomy" id="1234595"/>
    <lineage>
        <taxon>Bacteria</taxon>
        <taxon>Pseudomonadati</taxon>
        <taxon>Pseudomonadota</taxon>
        <taxon>Alphaproteobacteria</taxon>
        <taxon>Sphingomonadales</taxon>
        <taxon>Sphingosinicellaceae</taxon>
        <taxon>Pacificimonas</taxon>
    </lineage>
</organism>
<reference evidence="15" key="1">
    <citation type="submission" date="2017-05" db="EMBL/GenBank/DDBJ databases">
        <authorList>
            <person name="Lin X."/>
        </authorList>
    </citation>
    <scope>NUCLEOTIDE SEQUENCE [LARGE SCALE GENOMIC DNA]</scope>
    <source>
        <strain evidence="15">JLT2012</strain>
    </source>
</reference>
<sequence length="297" mass="32350">MNKSDPPEKRLVVIAGPTASGKSAAALDVAQAEQGTVINADASQVYRDLKILSARPDEDEMAGIPHRLYGCVDGAEACSAADWAAMAKREIAAVRAEGRLPILCGGTGLYLNTLILGLAPVPEIDPEIRSDVRDMETGELAAALEREDPRMSAELRPSDTQRLARALEVVRSTGRSLAQWRTERTGGIASDTEIDFRVVDLPRDQLYARCDTRFDLMIEAGALEEVGTLMDRKLAPDLPVMKAIGVPPLAAHLRGELSLEDAVEQAKRDTRRYAKRQQAWFRTQRPVASPVAGPETR</sequence>
<protein>
    <recommendedName>
        <fullName evidence="10">tRNA dimethylallyltransferase</fullName>
        <ecNumber evidence="10">2.5.1.75</ecNumber>
    </recommendedName>
    <alternativeName>
        <fullName evidence="10">Dimethylallyl diphosphate:tRNA dimethylallyltransferase</fullName>
        <shortName evidence="10">DMAPP:tRNA dimethylallyltransferase</shortName>
        <shortName evidence="10">DMATase</shortName>
    </alternativeName>
    <alternativeName>
        <fullName evidence="10">Isopentenyl-diphosphate:tRNA isopentenyltransferase</fullName>
        <shortName evidence="10">IPP transferase</shortName>
        <shortName evidence="10">IPPT</shortName>
        <shortName evidence="10">IPTase</shortName>
    </alternativeName>
</protein>
<evidence type="ECO:0000256" key="6">
    <source>
        <dbReference type="ARBA" id="ARBA00022741"/>
    </source>
</evidence>
<dbReference type="Proteomes" id="UP000198462">
    <property type="component" value="Unassembled WGS sequence"/>
</dbReference>
<dbReference type="GO" id="GO:0006400">
    <property type="term" value="P:tRNA modification"/>
    <property type="evidence" value="ECO:0007669"/>
    <property type="project" value="TreeGrafter"/>
</dbReference>
<evidence type="ECO:0000313" key="15">
    <source>
        <dbReference type="Proteomes" id="UP000198462"/>
    </source>
</evidence>
<dbReference type="Gene3D" id="1.10.20.140">
    <property type="match status" value="1"/>
</dbReference>
<keyword evidence="8 10" id="KW-0460">Magnesium</keyword>
<keyword evidence="15" id="KW-1185">Reference proteome</keyword>
<comment type="caution">
    <text evidence="14">The sequence shown here is derived from an EMBL/GenBank/DDBJ whole genome shotgun (WGS) entry which is preliminary data.</text>
</comment>
<evidence type="ECO:0000256" key="2">
    <source>
        <dbReference type="ARBA" id="ARBA00003213"/>
    </source>
</evidence>
<dbReference type="GO" id="GO:0052381">
    <property type="term" value="F:tRNA dimethylallyltransferase activity"/>
    <property type="evidence" value="ECO:0007669"/>
    <property type="project" value="UniProtKB-UniRule"/>
</dbReference>
<evidence type="ECO:0000256" key="13">
    <source>
        <dbReference type="RuleBase" id="RU003785"/>
    </source>
</evidence>
<evidence type="ECO:0000256" key="10">
    <source>
        <dbReference type="HAMAP-Rule" id="MF_00185"/>
    </source>
</evidence>
<evidence type="ECO:0000256" key="4">
    <source>
        <dbReference type="ARBA" id="ARBA00022679"/>
    </source>
</evidence>
<keyword evidence="5 10" id="KW-0819">tRNA processing</keyword>
<keyword evidence="6 10" id="KW-0547">Nucleotide-binding</keyword>
<dbReference type="Gene3D" id="3.40.50.300">
    <property type="entry name" value="P-loop containing nucleotide triphosphate hydrolases"/>
    <property type="match status" value="1"/>
</dbReference>
<dbReference type="PANTHER" id="PTHR11088:SF60">
    <property type="entry name" value="TRNA DIMETHYLALLYLTRANSFERASE"/>
    <property type="match status" value="1"/>
</dbReference>
<dbReference type="PANTHER" id="PTHR11088">
    <property type="entry name" value="TRNA DIMETHYLALLYLTRANSFERASE"/>
    <property type="match status" value="1"/>
</dbReference>
<evidence type="ECO:0000256" key="1">
    <source>
        <dbReference type="ARBA" id="ARBA00001946"/>
    </source>
</evidence>
<dbReference type="GO" id="GO:0005524">
    <property type="term" value="F:ATP binding"/>
    <property type="evidence" value="ECO:0007669"/>
    <property type="project" value="UniProtKB-UniRule"/>
</dbReference>
<feature type="site" description="Interaction with substrate tRNA" evidence="10">
    <location>
        <position position="107"/>
    </location>
</feature>
<evidence type="ECO:0000256" key="3">
    <source>
        <dbReference type="ARBA" id="ARBA00005842"/>
    </source>
</evidence>
<comment type="subunit">
    <text evidence="10">Monomer.</text>
</comment>
<dbReference type="InterPro" id="IPR018022">
    <property type="entry name" value="IPT"/>
</dbReference>
<dbReference type="EC" id="2.5.1.75" evidence="10"/>
<feature type="binding site" evidence="10">
    <location>
        <begin position="18"/>
        <end position="23"/>
    </location>
    <ligand>
        <name>substrate</name>
    </ligand>
</feature>
<evidence type="ECO:0000256" key="12">
    <source>
        <dbReference type="RuleBase" id="RU003784"/>
    </source>
</evidence>
<dbReference type="AlphaFoldDB" id="A0A219B803"/>
<comment type="catalytic activity">
    <reaction evidence="9 10 11">
        <text>adenosine(37) in tRNA + dimethylallyl diphosphate = N(6)-dimethylallyladenosine(37) in tRNA + diphosphate</text>
        <dbReference type="Rhea" id="RHEA:26482"/>
        <dbReference type="Rhea" id="RHEA-COMP:10162"/>
        <dbReference type="Rhea" id="RHEA-COMP:10375"/>
        <dbReference type="ChEBI" id="CHEBI:33019"/>
        <dbReference type="ChEBI" id="CHEBI:57623"/>
        <dbReference type="ChEBI" id="CHEBI:74411"/>
        <dbReference type="ChEBI" id="CHEBI:74415"/>
        <dbReference type="EC" id="2.5.1.75"/>
    </reaction>
</comment>
<proteinExistence type="inferred from homology"/>
<comment type="cofactor">
    <cofactor evidence="1 10">
        <name>Mg(2+)</name>
        <dbReference type="ChEBI" id="CHEBI:18420"/>
    </cofactor>
</comment>
<dbReference type="Pfam" id="PF01715">
    <property type="entry name" value="IPPT"/>
    <property type="match status" value="1"/>
</dbReference>
<evidence type="ECO:0000256" key="11">
    <source>
        <dbReference type="RuleBase" id="RU003783"/>
    </source>
</evidence>
<feature type="site" description="Interaction with substrate tRNA" evidence="10">
    <location>
        <position position="129"/>
    </location>
</feature>
<comment type="function">
    <text evidence="2 10 12">Catalyzes the transfer of a dimethylallyl group onto the adenine at position 37 in tRNAs that read codons beginning with uridine, leading to the formation of N6-(dimethylallyl)adenosine (i(6)A).</text>
</comment>
<dbReference type="HAMAP" id="MF_00185">
    <property type="entry name" value="IPP_trans"/>
    <property type="match status" value="1"/>
</dbReference>
<keyword evidence="7 10" id="KW-0067">ATP-binding</keyword>
<gene>
    <name evidence="10" type="primary">miaA</name>
    <name evidence="14" type="ORF">B5C34_13165</name>
</gene>
<feature type="region of interest" description="Interaction with substrate tRNA" evidence="10">
    <location>
        <begin position="161"/>
        <end position="165"/>
    </location>
</feature>
<evidence type="ECO:0000256" key="5">
    <source>
        <dbReference type="ARBA" id="ARBA00022694"/>
    </source>
</evidence>
<comment type="caution">
    <text evidence="10">Lacks conserved residue(s) required for the propagation of feature annotation.</text>
</comment>
<keyword evidence="4 10" id="KW-0808">Transferase</keyword>
<evidence type="ECO:0000256" key="9">
    <source>
        <dbReference type="ARBA" id="ARBA00049563"/>
    </source>
</evidence>
<name>A0A219B803_9SPHN</name>